<evidence type="ECO:0000259" key="10">
    <source>
        <dbReference type="PROSITE" id="PS50089"/>
    </source>
</evidence>
<dbReference type="SUPFAM" id="SSF57850">
    <property type="entry name" value="RING/U-box"/>
    <property type="match status" value="1"/>
</dbReference>
<dbReference type="Gene3D" id="3.30.40.10">
    <property type="entry name" value="Zinc/RING finger domain, C3HC4 (zinc finger)"/>
    <property type="match status" value="1"/>
</dbReference>
<dbReference type="Gene3D" id="1.20.5.170">
    <property type="match status" value="1"/>
</dbReference>
<feature type="compositionally biased region" description="Acidic residues" evidence="9">
    <location>
        <begin position="317"/>
        <end position="327"/>
    </location>
</feature>
<organism evidence="13 14">
    <name type="scientific">Bagarius yarrelli</name>
    <name type="common">Goonch</name>
    <name type="synonym">Bagrus yarrelli</name>
    <dbReference type="NCBI Taxonomy" id="175774"/>
    <lineage>
        <taxon>Eukaryota</taxon>
        <taxon>Metazoa</taxon>
        <taxon>Chordata</taxon>
        <taxon>Craniata</taxon>
        <taxon>Vertebrata</taxon>
        <taxon>Euteleostomi</taxon>
        <taxon>Actinopterygii</taxon>
        <taxon>Neopterygii</taxon>
        <taxon>Teleostei</taxon>
        <taxon>Ostariophysi</taxon>
        <taxon>Siluriformes</taxon>
        <taxon>Sisoridae</taxon>
        <taxon>Sisorinae</taxon>
        <taxon>Bagarius</taxon>
    </lineage>
</organism>
<dbReference type="Gene3D" id="3.30.160.60">
    <property type="entry name" value="Classic Zinc Finger"/>
    <property type="match status" value="1"/>
</dbReference>
<evidence type="ECO:0000256" key="6">
    <source>
        <dbReference type="ARBA" id="ARBA00023054"/>
    </source>
</evidence>
<reference evidence="13 14" key="1">
    <citation type="journal article" date="2019" name="Genome Biol. Evol.">
        <title>Whole-Genome Sequencing of the Giant Devil Catfish, Bagarius yarrelli.</title>
        <authorList>
            <person name="Jiang W."/>
            <person name="Lv Y."/>
            <person name="Cheng L."/>
            <person name="Yang K."/>
            <person name="Chao B."/>
            <person name="Wang X."/>
            <person name="Li Y."/>
            <person name="Pan X."/>
            <person name="You X."/>
            <person name="Zhang Y."/>
            <person name="Yang J."/>
            <person name="Li J."/>
            <person name="Zhang X."/>
            <person name="Liu S."/>
            <person name="Sun C."/>
            <person name="Yang J."/>
            <person name="Shi Q."/>
        </authorList>
    </citation>
    <scope>NUCLEOTIDE SEQUENCE [LARGE SCALE GENOMIC DNA]</scope>
    <source>
        <strain evidence="13">JWS20170419001</strain>
        <tissue evidence="13">Muscle</tissue>
    </source>
</reference>
<dbReference type="Pfam" id="PF00643">
    <property type="entry name" value="zf-B_box"/>
    <property type="match status" value="1"/>
</dbReference>
<keyword evidence="3" id="KW-0479">Metal-binding</keyword>
<feature type="region of interest" description="Disordered" evidence="9">
    <location>
        <begin position="312"/>
        <end position="353"/>
    </location>
</feature>
<dbReference type="SUPFAM" id="SSF57845">
    <property type="entry name" value="B-box zinc-binding domain"/>
    <property type="match status" value="1"/>
</dbReference>
<keyword evidence="5" id="KW-0862">Zinc</keyword>
<feature type="coiled-coil region" evidence="8">
    <location>
        <begin position="170"/>
        <end position="197"/>
    </location>
</feature>
<dbReference type="Proteomes" id="UP000319801">
    <property type="component" value="Unassembled WGS sequence"/>
</dbReference>
<dbReference type="CDD" id="cd19831">
    <property type="entry name" value="Bbox2_MuRF1_C-II"/>
    <property type="match status" value="1"/>
</dbReference>
<name>A0A556U2J0_BAGYA</name>
<sequence length="633" mass="70990">MSLSLDVSSIQKDASLDTLEKQLICPICLEVFTKPVVILPCQHNLCRKCANELYQVGIGGRFRCPSCRHEVVLDHHGVYGLQRNLLVENIIEVYKQASESPQPKPLAQINCKEHEGEKLNIYCITCQIPTCSLCKVFGLHKSCLVAPISDVYEQQKTELKDGIGFLVATNERVQACINDLEEICRSIEENSRNQKQILCDKFDRLSGILEERRKIMLHQITSEQNEKTSWAQNLVQTYSEHVATNSKLLQTALNAMESERTAFLQTSKSLTEQVNEAAKSAPVETLQPGYENLDHYKVDFKAEEKALYQLDFIKPEEEVEDPPETTEPEPKPEVLPTPEPEPEHQPVHSRVSNPEPDYELILENYEIKHDLFETKEENQTREAEGSARQTNVIYINLNSPNKGLGSGSVSDMQAEMGASAGSPGTLPPGLTEEEAEELKTELTKVEEEIQTLRQVLMAKERHASELKRKLGLSPLSELKQNISKGWQDVQTSNAYLSASATLDDIANSEVYKKTQETLSQAGQKTSAAISTVGSAISRKLGDMRFPSKVWLRIVKHGSNPSWWIPGLPKQDSGHWWSSFFFGKQPGMGSLAEEAQQNSSSAVLGNKSVKWVKHRTLRNSNTNSLLKQEMPFCT</sequence>
<evidence type="ECO:0000256" key="8">
    <source>
        <dbReference type="SAM" id="Coils"/>
    </source>
</evidence>
<evidence type="ECO:0000256" key="2">
    <source>
        <dbReference type="ARBA" id="ARBA00006609"/>
    </source>
</evidence>
<keyword evidence="6 8" id="KW-0175">Coiled coil</keyword>
<feature type="domain" description="RING-type" evidence="10">
    <location>
        <begin position="25"/>
        <end position="68"/>
    </location>
</feature>
<dbReference type="InterPro" id="IPR027370">
    <property type="entry name" value="Znf-RING_euk"/>
</dbReference>
<evidence type="ECO:0000256" key="7">
    <source>
        <dbReference type="PROSITE-ProRule" id="PRU00024"/>
    </source>
</evidence>
<evidence type="ECO:0000313" key="14">
    <source>
        <dbReference type="Proteomes" id="UP000319801"/>
    </source>
</evidence>
<comment type="similarity">
    <text evidence="2">Belongs to the PPDPF family.</text>
</comment>
<dbReference type="OrthoDB" id="4788989at2759"/>
<keyword evidence="14" id="KW-1185">Reference proteome</keyword>
<dbReference type="PROSITE" id="PS00518">
    <property type="entry name" value="ZF_RING_1"/>
    <property type="match status" value="1"/>
</dbReference>
<dbReference type="PANTHER" id="PTHR19307">
    <property type="entry name" value="TUMOR PROTEIN D52"/>
    <property type="match status" value="1"/>
</dbReference>
<feature type="domain" description="B box-type" evidence="11">
    <location>
        <begin position="106"/>
        <end position="148"/>
    </location>
</feature>
<dbReference type="Pfam" id="PF15060">
    <property type="entry name" value="PPDFL"/>
    <property type="match status" value="1"/>
</dbReference>
<evidence type="ECO:0000256" key="4">
    <source>
        <dbReference type="ARBA" id="ARBA00022771"/>
    </source>
</evidence>
<proteinExistence type="inferred from homology"/>
<evidence type="ECO:0000256" key="1">
    <source>
        <dbReference type="ARBA" id="ARBA00005702"/>
    </source>
</evidence>
<dbReference type="PROSITE" id="PS50089">
    <property type="entry name" value="ZF_RING_2"/>
    <property type="match status" value="1"/>
</dbReference>
<dbReference type="EMBL" id="VCAZ01000040">
    <property type="protein sequence ID" value="TSM04905.1"/>
    <property type="molecule type" value="Genomic_DNA"/>
</dbReference>
<protein>
    <submittedName>
        <fullName evidence="13">Tripartite motif-containing protein 55</fullName>
    </submittedName>
</protein>
<evidence type="ECO:0000259" key="12">
    <source>
        <dbReference type="PROSITE" id="PS51262"/>
    </source>
</evidence>
<dbReference type="InterPro" id="IPR017903">
    <property type="entry name" value="COS_domain"/>
</dbReference>
<feature type="domain" description="COS" evidence="12">
    <location>
        <begin position="255"/>
        <end position="313"/>
    </location>
</feature>
<dbReference type="Pfam" id="PF04201">
    <property type="entry name" value="TPD52"/>
    <property type="match status" value="1"/>
</dbReference>
<comment type="similarity">
    <text evidence="1">Belongs to the TPD52 family.</text>
</comment>
<dbReference type="InterPro" id="IPR001841">
    <property type="entry name" value="Znf_RING"/>
</dbReference>
<gene>
    <name evidence="13" type="ORF">Baya_7790</name>
</gene>
<evidence type="ECO:0000313" key="13">
    <source>
        <dbReference type="EMBL" id="TSM04905.1"/>
    </source>
</evidence>
<dbReference type="PANTHER" id="PTHR19307:SF13">
    <property type="entry name" value="TUMOR PROTEIN D54"/>
    <property type="match status" value="1"/>
</dbReference>
<dbReference type="Pfam" id="PF13445">
    <property type="entry name" value="zf-RING_UBOX"/>
    <property type="match status" value="1"/>
</dbReference>
<feature type="coiled-coil region" evidence="8">
    <location>
        <begin position="435"/>
        <end position="469"/>
    </location>
</feature>
<dbReference type="PROSITE" id="PS50119">
    <property type="entry name" value="ZF_BBOX"/>
    <property type="match status" value="1"/>
</dbReference>
<evidence type="ECO:0000256" key="5">
    <source>
        <dbReference type="ARBA" id="ARBA00022833"/>
    </source>
</evidence>
<evidence type="ECO:0000256" key="9">
    <source>
        <dbReference type="SAM" id="MobiDB-lite"/>
    </source>
</evidence>
<evidence type="ECO:0000256" key="3">
    <source>
        <dbReference type="ARBA" id="ARBA00022723"/>
    </source>
</evidence>
<dbReference type="GO" id="GO:0030154">
    <property type="term" value="P:cell differentiation"/>
    <property type="evidence" value="ECO:0007669"/>
    <property type="project" value="InterPro"/>
</dbReference>
<dbReference type="AlphaFoldDB" id="A0A556U2J0"/>
<keyword evidence="4 7" id="KW-0863">Zinc-finger</keyword>
<dbReference type="InterPro" id="IPR007327">
    <property type="entry name" value="TPD52"/>
</dbReference>
<dbReference type="InterPro" id="IPR000315">
    <property type="entry name" value="Znf_B-box"/>
</dbReference>
<dbReference type="InterPro" id="IPR017907">
    <property type="entry name" value="Znf_RING_CS"/>
</dbReference>
<dbReference type="GO" id="GO:0005737">
    <property type="term" value="C:cytoplasm"/>
    <property type="evidence" value="ECO:0007669"/>
    <property type="project" value="TreeGrafter"/>
</dbReference>
<accession>A0A556U2J0</accession>
<dbReference type="InterPro" id="IPR026754">
    <property type="entry name" value="PPDPF"/>
</dbReference>
<comment type="caution">
    <text evidence="13">The sequence shown here is derived from an EMBL/GenBank/DDBJ whole genome shotgun (WGS) entry which is preliminary data.</text>
</comment>
<evidence type="ECO:0000259" key="11">
    <source>
        <dbReference type="PROSITE" id="PS50119"/>
    </source>
</evidence>
<dbReference type="PROSITE" id="PS51262">
    <property type="entry name" value="COS"/>
    <property type="match status" value="1"/>
</dbReference>
<dbReference type="SMART" id="SM00184">
    <property type="entry name" value="RING"/>
    <property type="match status" value="1"/>
</dbReference>
<dbReference type="InterPro" id="IPR013083">
    <property type="entry name" value="Znf_RING/FYVE/PHD"/>
</dbReference>
<dbReference type="GO" id="GO:0008270">
    <property type="term" value="F:zinc ion binding"/>
    <property type="evidence" value="ECO:0007669"/>
    <property type="project" value="UniProtKB-KW"/>
</dbReference>